<dbReference type="RefSeq" id="XP_032812947.1">
    <property type="nucleotide sequence ID" value="XM_032957056.1"/>
</dbReference>
<feature type="domain" description="Trafficking kinesin-binding protein C-terminal" evidence="7">
    <location>
        <begin position="646"/>
        <end position="780"/>
    </location>
</feature>
<feature type="coiled-coil region" evidence="5">
    <location>
        <begin position="366"/>
        <end position="400"/>
    </location>
</feature>
<evidence type="ECO:0000256" key="4">
    <source>
        <dbReference type="ARBA" id="ARBA00023128"/>
    </source>
</evidence>
<feature type="region of interest" description="Disordered" evidence="6">
    <location>
        <begin position="998"/>
        <end position="1033"/>
    </location>
</feature>
<feature type="region of interest" description="Disordered" evidence="6">
    <location>
        <begin position="898"/>
        <end position="937"/>
    </location>
</feature>
<keyword evidence="9" id="KW-1185">Reference proteome</keyword>
<dbReference type="PANTHER" id="PTHR15751:SF12">
    <property type="entry name" value="TRAFFICKING KINESIN-BINDING PROTEIN MILT"/>
    <property type="match status" value="1"/>
</dbReference>
<dbReference type="InterPro" id="IPR051946">
    <property type="entry name" value="Intracell_Traff-Reg"/>
</dbReference>
<dbReference type="GeneID" id="116943827"/>
<evidence type="ECO:0000313" key="9">
    <source>
        <dbReference type="Proteomes" id="UP001318040"/>
    </source>
</evidence>
<dbReference type="GO" id="GO:0006605">
    <property type="term" value="P:protein targeting"/>
    <property type="evidence" value="ECO:0007669"/>
    <property type="project" value="TreeGrafter"/>
</dbReference>
<dbReference type="Pfam" id="PF12448">
    <property type="entry name" value="Milton"/>
    <property type="match status" value="1"/>
</dbReference>
<dbReference type="Proteomes" id="UP001318040">
    <property type="component" value="Chromosome 19"/>
</dbReference>
<dbReference type="GO" id="GO:0048311">
    <property type="term" value="P:mitochondrion distribution"/>
    <property type="evidence" value="ECO:0007669"/>
    <property type="project" value="TreeGrafter"/>
</dbReference>
<dbReference type="GO" id="GO:0017022">
    <property type="term" value="F:myosin binding"/>
    <property type="evidence" value="ECO:0007669"/>
    <property type="project" value="TreeGrafter"/>
</dbReference>
<dbReference type="GO" id="GO:0047496">
    <property type="term" value="P:vesicle transport along microtubule"/>
    <property type="evidence" value="ECO:0007669"/>
    <property type="project" value="TreeGrafter"/>
</dbReference>
<dbReference type="InterPro" id="IPR006933">
    <property type="entry name" value="HAP1_N"/>
</dbReference>
<name>A0AAJ7WX10_PETMA</name>
<evidence type="ECO:0000256" key="2">
    <source>
        <dbReference type="ARBA" id="ARBA00007007"/>
    </source>
</evidence>
<feature type="compositionally biased region" description="Pro residues" evidence="6">
    <location>
        <begin position="1091"/>
        <end position="1101"/>
    </location>
</feature>
<dbReference type="InterPro" id="IPR022154">
    <property type="entry name" value="TRAK1/2_C"/>
</dbReference>
<feature type="compositionally biased region" description="Polar residues" evidence="6">
    <location>
        <begin position="1019"/>
        <end position="1033"/>
    </location>
</feature>
<dbReference type="GO" id="GO:1904115">
    <property type="term" value="C:axon cytoplasm"/>
    <property type="evidence" value="ECO:0007669"/>
    <property type="project" value="GOC"/>
</dbReference>
<dbReference type="GO" id="GO:0098957">
    <property type="term" value="P:anterograde axonal transport of mitochondrion"/>
    <property type="evidence" value="ECO:0007669"/>
    <property type="project" value="TreeGrafter"/>
</dbReference>
<proteinExistence type="inferred from homology"/>
<dbReference type="GO" id="GO:0030425">
    <property type="term" value="C:dendrite"/>
    <property type="evidence" value="ECO:0007669"/>
    <property type="project" value="TreeGrafter"/>
</dbReference>
<feature type="coiled-coil region" evidence="5">
    <location>
        <begin position="511"/>
        <end position="580"/>
    </location>
</feature>
<organism evidence="9 10">
    <name type="scientific">Petromyzon marinus</name>
    <name type="common">Sea lamprey</name>
    <dbReference type="NCBI Taxonomy" id="7757"/>
    <lineage>
        <taxon>Eukaryota</taxon>
        <taxon>Metazoa</taxon>
        <taxon>Chordata</taxon>
        <taxon>Craniata</taxon>
        <taxon>Vertebrata</taxon>
        <taxon>Cyclostomata</taxon>
        <taxon>Hyperoartia</taxon>
        <taxon>Petromyzontiformes</taxon>
        <taxon>Petromyzontidae</taxon>
        <taxon>Petromyzon</taxon>
    </lineage>
</organism>
<dbReference type="SMART" id="SM01423">
    <property type="entry name" value="Milton"/>
    <property type="match status" value="1"/>
</dbReference>
<keyword evidence="4" id="KW-0496">Mitochondrion</keyword>
<feature type="region of interest" description="Disordered" evidence="6">
    <location>
        <begin position="1056"/>
        <end position="1103"/>
    </location>
</feature>
<dbReference type="SMART" id="SM01424">
    <property type="entry name" value="HAP1_N"/>
    <property type="match status" value="1"/>
</dbReference>
<accession>A0AAJ7WX10</accession>
<evidence type="ECO:0000259" key="8">
    <source>
        <dbReference type="SMART" id="SM01424"/>
    </source>
</evidence>
<comment type="subcellular location">
    <subcellularLocation>
        <location evidence="1">Mitochondrion</location>
    </subcellularLocation>
</comment>
<evidence type="ECO:0000256" key="1">
    <source>
        <dbReference type="ARBA" id="ARBA00004173"/>
    </source>
</evidence>
<feature type="region of interest" description="Disordered" evidence="6">
    <location>
        <begin position="651"/>
        <end position="694"/>
    </location>
</feature>
<evidence type="ECO:0000313" key="10">
    <source>
        <dbReference type="RefSeq" id="XP_032812947.1"/>
    </source>
</evidence>
<dbReference type="AlphaFoldDB" id="A0AAJ7WX10"/>
<reference evidence="10" key="1">
    <citation type="submission" date="2025-08" db="UniProtKB">
        <authorList>
            <consortium name="RefSeq"/>
        </authorList>
    </citation>
    <scope>IDENTIFICATION</scope>
    <source>
        <tissue evidence="10">Sperm</tissue>
    </source>
</reference>
<feature type="domain" description="HAP1 N-terminal" evidence="8">
    <location>
        <begin position="273"/>
        <end position="587"/>
    </location>
</feature>
<comment type="similarity">
    <text evidence="2">Belongs to the milton family.</text>
</comment>
<sequence length="1271" mass="134852">MFGLRAWSRLLSRRRCLFAGVRGVLSASSSKLALPAGPTEASHLYQPSIATNGPSLAASPGWPSGRPAATATYTVTTSTTLTATATLARAGLGCGGEPLKPGPAAPPYATTTQTWTANGPVTSLCSGPVFTDTRTAPFPNLATSTAGTAPPFAAGRPASLAVSELLPSYPARQGPRDSAPGLPVPPSGSYPGAASGFPLSLPLGSSSPAATQASARPLPAFAYPPGGPEVYYSSDTPSPWNEAGASIYRDASTITDVCSSAELPEVEIISLLEERLPHYTLRANAVYGYEHRDWLHSPVLSPDDGDGDGAYASPDLSPEQAEETLRYMMQCSERVGQMTRTYSDIDAVTHLLEEKERDLELAARIGQTLLEKNKSLSERVEHLEDELEHTLEQVNQLRHDLSMKDELLHIYTHTVEDCESDSSGSTPLERSGGSLVGGHIPAQLDAVHKRLKELEDENLRLRSKACHIKTETISYEEKEQQLVNDCVKGLRDAHLQIGHLTDELGRRNEDSARQQEEITHLLSQIVDLQRRAKAYQLENEELVQHLSAAKEAQHELTAELRELEERYAECVDMLHEAQEESKGLRSQTVMSTPRRYNGSLLYPMDSLAAEIEGSMRRELHEDEGFSDHRSQHKRVFDTVKVANELVKRRCVGGSSRPLPGSGQAPAGETGSPATWANGDTPDGSQRLGDRGSPSCRDLQAALHRLMLRRENVQCERRYFEEERERRRSREHGADGVDGAYGVLPSGLLTPADSIMSIGTCLSFRSFLPDKLQIVKPMEGSVTLLQWQQLAQPHLGGILDTRPGVLTKDDRPLEDADEEATYRLGDLEEDDLPADDGVEGLSFCSRLPSSSPAHLAGRATRTDNYDSAIHPAPAHEADSITPISTVDILADTIPPFGCPSTCGPGAEEGGGGATGPPQASRQGPVGGAAGPQGPAGALDQMVASRPFTLPVNYPGKCLSQTSSTYTFTTCRILHPTDELTALTPSGMYAPTPICSIGPGAAKSTSESQAGTPCGPPRPSLFQSSTNQRDSTKTLSSSLGLANLLKERGISAAVYVPRAGRPRAGPPSGGQEPSAEMAVPCTPPNSPRALSPCPSPPAFPPARPSGLQCESFLASKPAKSLLLLQGAAGAGGARARSSSGSQTELCMGGGLVERLKRLGLAKTRSDGRMVPAPMPAPMPPCSSVVLNGGLADEAVAPAGLAVAVAVAGHGDTGVGQPLRPGSMRRNHSFPTIAGGLRRNQSMPVMNGGVPAGTNPFQCSVLDETGLSNAFLPE</sequence>
<evidence type="ECO:0000256" key="6">
    <source>
        <dbReference type="SAM" id="MobiDB-lite"/>
    </source>
</evidence>
<dbReference type="KEGG" id="pmrn:116943827"/>
<dbReference type="PANTHER" id="PTHR15751">
    <property type="entry name" value="TRAFFICKING KINESIN-BINDING PROTEIN"/>
    <property type="match status" value="1"/>
</dbReference>
<feature type="region of interest" description="Disordered" evidence="6">
    <location>
        <begin position="169"/>
        <end position="189"/>
    </location>
</feature>
<dbReference type="GO" id="GO:0022008">
    <property type="term" value="P:neurogenesis"/>
    <property type="evidence" value="ECO:0007669"/>
    <property type="project" value="TreeGrafter"/>
</dbReference>
<dbReference type="GO" id="GO:0005739">
    <property type="term" value="C:mitochondrion"/>
    <property type="evidence" value="ECO:0007669"/>
    <property type="project" value="UniProtKB-SubCell"/>
</dbReference>
<dbReference type="GO" id="GO:0031410">
    <property type="term" value="C:cytoplasmic vesicle"/>
    <property type="evidence" value="ECO:0007669"/>
    <property type="project" value="TreeGrafter"/>
</dbReference>
<evidence type="ECO:0000256" key="5">
    <source>
        <dbReference type="SAM" id="Coils"/>
    </source>
</evidence>
<protein>
    <submittedName>
        <fullName evidence="10">Trafficking kinesin-binding protein 1-like isoform X1</fullName>
    </submittedName>
</protein>
<gene>
    <name evidence="10" type="primary">LOC116943827</name>
</gene>
<evidence type="ECO:0000259" key="7">
    <source>
        <dbReference type="SMART" id="SM01423"/>
    </source>
</evidence>
<keyword evidence="3 5" id="KW-0175">Coiled coil</keyword>
<dbReference type="Pfam" id="PF04849">
    <property type="entry name" value="HAP1_N"/>
    <property type="match status" value="1"/>
</dbReference>
<evidence type="ECO:0000256" key="3">
    <source>
        <dbReference type="ARBA" id="ARBA00023054"/>
    </source>
</evidence>
<dbReference type="GO" id="GO:0005102">
    <property type="term" value="F:signaling receptor binding"/>
    <property type="evidence" value="ECO:0007669"/>
    <property type="project" value="TreeGrafter"/>
</dbReference>